<accession>A0A5B7IWG9</accession>
<dbReference type="AlphaFoldDB" id="A0A5B7IWG9"/>
<sequence length="158" mass="16538">MTGLSILGIFTSPSLSLSSSLSSSSLSLYISKRQAQWGRREGRILGITPGPRGIEGSGNAWSCSGGEADARALYGAAWADIGRASTDLIPVTAAAGAERCPSSAASDPHIRCCLIFSCDIRGAEVVFWLIRRASGKGTGWLAGCFKVTCAGFYLPFEI</sequence>
<evidence type="ECO:0000313" key="2">
    <source>
        <dbReference type="Proteomes" id="UP000324222"/>
    </source>
</evidence>
<comment type="caution">
    <text evidence="1">The sequence shown here is derived from an EMBL/GenBank/DDBJ whole genome shotgun (WGS) entry which is preliminary data.</text>
</comment>
<protein>
    <submittedName>
        <fullName evidence="1">Uncharacterized protein</fullName>
    </submittedName>
</protein>
<dbReference type="Proteomes" id="UP000324222">
    <property type="component" value="Unassembled WGS sequence"/>
</dbReference>
<name>A0A5B7IWG9_PORTR</name>
<proteinExistence type="predicted"/>
<evidence type="ECO:0000313" key="1">
    <source>
        <dbReference type="EMBL" id="MPC88262.1"/>
    </source>
</evidence>
<reference evidence="1 2" key="1">
    <citation type="submission" date="2019-05" db="EMBL/GenBank/DDBJ databases">
        <title>Another draft genome of Portunus trituberculatus and its Hox gene families provides insights of decapod evolution.</title>
        <authorList>
            <person name="Jeong J.-H."/>
            <person name="Song I."/>
            <person name="Kim S."/>
            <person name="Choi T."/>
            <person name="Kim D."/>
            <person name="Ryu S."/>
            <person name="Kim W."/>
        </authorList>
    </citation>
    <scope>NUCLEOTIDE SEQUENCE [LARGE SCALE GENOMIC DNA]</scope>
    <source>
        <tissue evidence="1">Muscle</tissue>
    </source>
</reference>
<gene>
    <name evidence="1" type="ORF">E2C01_083162</name>
</gene>
<keyword evidence="2" id="KW-1185">Reference proteome</keyword>
<dbReference type="EMBL" id="VSRR010077251">
    <property type="protein sequence ID" value="MPC88262.1"/>
    <property type="molecule type" value="Genomic_DNA"/>
</dbReference>
<organism evidence="1 2">
    <name type="scientific">Portunus trituberculatus</name>
    <name type="common">Swimming crab</name>
    <name type="synonym">Neptunus trituberculatus</name>
    <dbReference type="NCBI Taxonomy" id="210409"/>
    <lineage>
        <taxon>Eukaryota</taxon>
        <taxon>Metazoa</taxon>
        <taxon>Ecdysozoa</taxon>
        <taxon>Arthropoda</taxon>
        <taxon>Crustacea</taxon>
        <taxon>Multicrustacea</taxon>
        <taxon>Malacostraca</taxon>
        <taxon>Eumalacostraca</taxon>
        <taxon>Eucarida</taxon>
        <taxon>Decapoda</taxon>
        <taxon>Pleocyemata</taxon>
        <taxon>Brachyura</taxon>
        <taxon>Eubrachyura</taxon>
        <taxon>Portunoidea</taxon>
        <taxon>Portunidae</taxon>
        <taxon>Portuninae</taxon>
        <taxon>Portunus</taxon>
    </lineage>
</organism>